<evidence type="ECO:0000313" key="2">
    <source>
        <dbReference type="Proteomes" id="UP000316649"/>
    </source>
</evidence>
<proteinExistence type="predicted"/>
<dbReference type="EMBL" id="VMNH01000004">
    <property type="protein sequence ID" value="TVO77825.1"/>
    <property type="molecule type" value="Genomic_DNA"/>
</dbReference>
<dbReference type="OrthoDB" id="1161330at2"/>
<dbReference type="Gene3D" id="2.30.110.10">
    <property type="entry name" value="Electron Transport, Fmn-binding Protein, Chain A"/>
    <property type="match status" value="1"/>
</dbReference>
<organism evidence="1 2">
    <name type="scientific">Sedimenticola selenatireducens</name>
    <dbReference type="NCBI Taxonomy" id="191960"/>
    <lineage>
        <taxon>Bacteria</taxon>
        <taxon>Pseudomonadati</taxon>
        <taxon>Pseudomonadota</taxon>
        <taxon>Gammaproteobacteria</taxon>
        <taxon>Chromatiales</taxon>
        <taxon>Sedimenticolaceae</taxon>
        <taxon>Sedimenticola</taxon>
    </lineage>
</organism>
<dbReference type="InterPro" id="IPR012349">
    <property type="entry name" value="Split_barrel_FMN-bd"/>
</dbReference>
<name>A0A557SK63_9GAMM</name>
<dbReference type="RefSeq" id="WP_144357549.1">
    <property type="nucleotide sequence ID" value="NZ_VMNH01000004.1"/>
</dbReference>
<dbReference type="AlphaFoldDB" id="A0A557SK63"/>
<dbReference type="Proteomes" id="UP000316649">
    <property type="component" value="Unassembled WGS sequence"/>
</dbReference>
<evidence type="ECO:0000313" key="1">
    <source>
        <dbReference type="EMBL" id="TVO77825.1"/>
    </source>
</evidence>
<protein>
    <submittedName>
        <fullName evidence="1">Pyridoxamine 5'-phosphate oxidase family protein</fullName>
    </submittedName>
</protein>
<sequence>MDIIKNWKAVKTLFRASFKTSFHYSIATVSASGEPHVTPIGSLILGQPGKGFYFEEFTSTLPNHYASNKQICVLAVNSGRWFWLKALIKGKFSAPPAVRLYGTAGQRREATTTEIAIWQKRVKSVSFSKGHALMWANMKMVRDIEFHKIIPVHIGEMTRETWNA</sequence>
<keyword evidence="2" id="KW-1185">Reference proteome</keyword>
<gene>
    <name evidence="1" type="ORF">FHP88_03230</name>
</gene>
<accession>A0A557SK63</accession>
<dbReference type="SUPFAM" id="SSF50475">
    <property type="entry name" value="FMN-binding split barrel"/>
    <property type="match status" value="1"/>
</dbReference>
<reference evidence="1 2" key="1">
    <citation type="submission" date="2019-07" db="EMBL/GenBank/DDBJ databases">
        <title>The pathways for chlorine oxyanion respiration interact through the shared metabolite chlorate.</title>
        <authorList>
            <person name="Barnum T.P."/>
            <person name="Cheng Y."/>
            <person name="Hill K.A."/>
            <person name="Lucas L.N."/>
            <person name="Carlson H.K."/>
            <person name="Coates J.D."/>
        </authorList>
    </citation>
    <scope>NUCLEOTIDE SEQUENCE [LARGE SCALE GENOMIC DNA]</scope>
    <source>
        <strain evidence="1 2">BK-1</strain>
    </source>
</reference>
<comment type="caution">
    <text evidence="1">The sequence shown here is derived from an EMBL/GenBank/DDBJ whole genome shotgun (WGS) entry which is preliminary data.</text>
</comment>